<reference evidence="2" key="1">
    <citation type="journal article" date="2022" name="Mol. Ecol. Resour.">
        <title>The genomes of chicory, endive, great burdock and yacon provide insights into Asteraceae palaeo-polyploidization history and plant inulin production.</title>
        <authorList>
            <person name="Fan W."/>
            <person name="Wang S."/>
            <person name="Wang H."/>
            <person name="Wang A."/>
            <person name="Jiang F."/>
            <person name="Liu H."/>
            <person name="Zhao H."/>
            <person name="Xu D."/>
            <person name="Zhang Y."/>
        </authorList>
    </citation>
    <scope>NUCLEOTIDE SEQUENCE [LARGE SCALE GENOMIC DNA]</scope>
    <source>
        <strain evidence="2">cv. Niubang</strain>
    </source>
</reference>
<evidence type="ECO:0000313" key="1">
    <source>
        <dbReference type="EMBL" id="KAI3692288.1"/>
    </source>
</evidence>
<protein>
    <submittedName>
        <fullName evidence="1">Uncharacterized protein</fullName>
    </submittedName>
</protein>
<organism evidence="1 2">
    <name type="scientific">Arctium lappa</name>
    <name type="common">Greater burdock</name>
    <name type="synonym">Lappa major</name>
    <dbReference type="NCBI Taxonomy" id="4217"/>
    <lineage>
        <taxon>Eukaryota</taxon>
        <taxon>Viridiplantae</taxon>
        <taxon>Streptophyta</taxon>
        <taxon>Embryophyta</taxon>
        <taxon>Tracheophyta</taxon>
        <taxon>Spermatophyta</taxon>
        <taxon>Magnoliopsida</taxon>
        <taxon>eudicotyledons</taxon>
        <taxon>Gunneridae</taxon>
        <taxon>Pentapetalae</taxon>
        <taxon>asterids</taxon>
        <taxon>campanulids</taxon>
        <taxon>Asterales</taxon>
        <taxon>Asteraceae</taxon>
        <taxon>Carduoideae</taxon>
        <taxon>Cardueae</taxon>
        <taxon>Arctiinae</taxon>
        <taxon>Arctium</taxon>
    </lineage>
</organism>
<name>A0ACB8Z403_ARCLA</name>
<gene>
    <name evidence="1" type="ORF">L6452_32102</name>
</gene>
<dbReference type="Proteomes" id="UP001055879">
    <property type="component" value="Linkage Group LG11"/>
</dbReference>
<keyword evidence="2" id="KW-1185">Reference proteome</keyword>
<proteinExistence type="predicted"/>
<dbReference type="EMBL" id="CM042057">
    <property type="protein sequence ID" value="KAI3692288.1"/>
    <property type="molecule type" value="Genomic_DNA"/>
</dbReference>
<comment type="caution">
    <text evidence="1">The sequence shown here is derived from an EMBL/GenBank/DDBJ whole genome shotgun (WGS) entry which is preliminary data.</text>
</comment>
<accession>A0ACB8Z403</accession>
<sequence length="360" mass="41894">MSSKEENVKLKAKIVSLVEKIVQKRESYHKTLAGYVYQINCHEKEWNEQISSIKKYNEWLHLHIADLKKAISSGSYSEFFVEYKKQIKELKREIIKALKSDKWLEVEKFGQDKIKMVEEKAKALEAENAELKKQLLEIEEDSTKKSEVKSKNVEKGFEELRNIFETEIKKLTRKLSELSTKAMKEQNMKSEFQKKIDQLTKERNSLSSKIKELEEIFSKVVLTEHKTPDSILQTPRDDSVDSECSIKTSSSSHHKTVSTKRLVNSKDQISTTNLFYDRNVDGSGTFRRRNGYEKFVWRVKAASDEKNDQKSFVHTPIAKKKIVHKILLITGTSSLGGVKELWLLDNTVQDPFFNVKEFDF</sequence>
<evidence type="ECO:0000313" key="2">
    <source>
        <dbReference type="Proteomes" id="UP001055879"/>
    </source>
</evidence>
<reference evidence="1 2" key="2">
    <citation type="journal article" date="2022" name="Mol. Ecol. Resour.">
        <title>The genomes of chicory, endive, great burdock and yacon provide insights into Asteraceae paleo-polyploidization history and plant inulin production.</title>
        <authorList>
            <person name="Fan W."/>
            <person name="Wang S."/>
            <person name="Wang H."/>
            <person name="Wang A."/>
            <person name="Jiang F."/>
            <person name="Liu H."/>
            <person name="Zhao H."/>
            <person name="Xu D."/>
            <person name="Zhang Y."/>
        </authorList>
    </citation>
    <scope>NUCLEOTIDE SEQUENCE [LARGE SCALE GENOMIC DNA]</scope>
    <source>
        <strain evidence="2">cv. Niubang</strain>
    </source>
</reference>